<organism evidence="7 8">
    <name type="scientific">Algicella marina</name>
    <dbReference type="NCBI Taxonomy" id="2683284"/>
    <lineage>
        <taxon>Bacteria</taxon>
        <taxon>Pseudomonadati</taxon>
        <taxon>Pseudomonadota</taxon>
        <taxon>Alphaproteobacteria</taxon>
        <taxon>Rhodobacterales</taxon>
        <taxon>Paracoccaceae</taxon>
        <taxon>Algicella</taxon>
    </lineage>
</organism>
<keyword evidence="6 7" id="KW-0012">Acyltransferase</keyword>
<evidence type="ECO:0000256" key="3">
    <source>
        <dbReference type="ARBA" id="ARBA00022519"/>
    </source>
</evidence>
<dbReference type="EMBL" id="CP046620">
    <property type="protein sequence ID" value="QHQ34166.1"/>
    <property type="molecule type" value="Genomic_DNA"/>
</dbReference>
<evidence type="ECO:0000256" key="6">
    <source>
        <dbReference type="ARBA" id="ARBA00023315"/>
    </source>
</evidence>
<keyword evidence="3" id="KW-0997">Cell inner membrane</keyword>
<dbReference type="PANTHER" id="PTHR30606">
    <property type="entry name" value="LIPID A BIOSYNTHESIS LAUROYL ACYLTRANSFERASE"/>
    <property type="match status" value="1"/>
</dbReference>
<dbReference type="AlphaFoldDB" id="A0A6P1SY78"/>
<keyword evidence="8" id="KW-1185">Reference proteome</keyword>
<dbReference type="Pfam" id="PF03279">
    <property type="entry name" value="Lip_A_acyltrans"/>
    <property type="match status" value="1"/>
</dbReference>
<sequence length="309" mass="34576">MGNRTAFGDYLENLPVRALIAATRPLPPERRGAVAAWCARRVLRNVSHLRGRVVDNLAHVFPEMDAKKREAILEGMATNLGRTFIEILHPGDLLARAGDFTWEGEEGYNAIMEAHASGKGAITLSAHYGQWEATRAFMQHQGVEVGAIYRPLKNRFSDADLTQRYERFGAPLFPKGRSGTRALIKHVSSGKTLGILHDQKIDDGLLLDFLGQPAATAPMAAELALKFKRPLVASYATRGPDLQSIHIEFDPPIPHTDAAEMTQAMNDGLARRVRTHPEQYYWLHRRWQIRNPRHLEELEARARQAATSP</sequence>
<keyword evidence="5" id="KW-0472">Membrane</keyword>
<evidence type="ECO:0000256" key="5">
    <source>
        <dbReference type="ARBA" id="ARBA00023136"/>
    </source>
</evidence>
<evidence type="ECO:0000256" key="1">
    <source>
        <dbReference type="ARBA" id="ARBA00004533"/>
    </source>
</evidence>
<dbReference type="GO" id="GO:0016746">
    <property type="term" value="F:acyltransferase activity"/>
    <property type="evidence" value="ECO:0007669"/>
    <property type="project" value="UniProtKB-KW"/>
</dbReference>
<protein>
    <submittedName>
        <fullName evidence="7">Acyltransferase</fullName>
    </submittedName>
</protein>
<dbReference type="RefSeq" id="WP_161860737.1">
    <property type="nucleotide sequence ID" value="NZ_CP046620.1"/>
</dbReference>
<evidence type="ECO:0000256" key="2">
    <source>
        <dbReference type="ARBA" id="ARBA00022475"/>
    </source>
</evidence>
<gene>
    <name evidence="7" type="ORF">GO499_02660</name>
</gene>
<proteinExistence type="predicted"/>
<keyword evidence="2" id="KW-1003">Cell membrane</keyword>
<dbReference type="GO" id="GO:0005886">
    <property type="term" value="C:plasma membrane"/>
    <property type="evidence" value="ECO:0007669"/>
    <property type="project" value="UniProtKB-SubCell"/>
</dbReference>
<dbReference type="InterPro" id="IPR004960">
    <property type="entry name" value="LipA_acyltrans"/>
</dbReference>
<reference evidence="7 8" key="1">
    <citation type="submission" date="2019-12" db="EMBL/GenBank/DDBJ databases">
        <title>Complete genome sequence of Algicella marina strain 9Alg 56(T) isolated from the red alga Tichocarpus crinitus.</title>
        <authorList>
            <person name="Kim S.-G."/>
            <person name="Nedashkovskaya O.I."/>
        </authorList>
    </citation>
    <scope>NUCLEOTIDE SEQUENCE [LARGE SCALE GENOMIC DNA]</scope>
    <source>
        <strain evidence="7 8">9Alg 56</strain>
    </source>
</reference>
<dbReference type="CDD" id="cd07984">
    <property type="entry name" value="LPLAT_LABLAT-like"/>
    <property type="match status" value="1"/>
</dbReference>
<dbReference type="GO" id="GO:0009247">
    <property type="term" value="P:glycolipid biosynthetic process"/>
    <property type="evidence" value="ECO:0007669"/>
    <property type="project" value="UniProtKB-ARBA"/>
</dbReference>
<evidence type="ECO:0000313" key="8">
    <source>
        <dbReference type="Proteomes" id="UP000464495"/>
    </source>
</evidence>
<dbReference type="PANTHER" id="PTHR30606:SF10">
    <property type="entry name" value="PHOSPHATIDYLINOSITOL MANNOSIDE ACYLTRANSFERASE"/>
    <property type="match status" value="1"/>
</dbReference>
<comment type="subcellular location">
    <subcellularLocation>
        <location evidence="1">Cell inner membrane</location>
    </subcellularLocation>
</comment>
<dbReference type="Proteomes" id="UP000464495">
    <property type="component" value="Chromosome"/>
</dbReference>
<keyword evidence="4 7" id="KW-0808">Transferase</keyword>
<dbReference type="KEGG" id="amaq:GO499_02660"/>
<accession>A0A6P1SY78</accession>
<evidence type="ECO:0000313" key="7">
    <source>
        <dbReference type="EMBL" id="QHQ34166.1"/>
    </source>
</evidence>
<evidence type="ECO:0000256" key="4">
    <source>
        <dbReference type="ARBA" id="ARBA00022679"/>
    </source>
</evidence>
<dbReference type="PIRSF" id="PIRSF026649">
    <property type="entry name" value="MsbB"/>
    <property type="match status" value="1"/>
</dbReference>
<name>A0A6P1SY78_9RHOB</name>